<proteinExistence type="predicted"/>
<comment type="caution">
    <text evidence="3">The sequence shown here is derived from an EMBL/GenBank/DDBJ whole genome shotgun (WGS) entry which is preliminary data.</text>
</comment>
<dbReference type="Gene3D" id="3.90.220.20">
    <property type="entry name" value="DNA methylase specificity domains"/>
    <property type="match status" value="1"/>
</dbReference>
<evidence type="ECO:0000313" key="4">
    <source>
        <dbReference type="Proteomes" id="UP000028523"/>
    </source>
</evidence>
<keyword evidence="2" id="KW-0238">DNA-binding</keyword>
<dbReference type="EMBL" id="AWQU01000037">
    <property type="protein sequence ID" value="KFB07966.1"/>
    <property type="molecule type" value="Genomic_DNA"/>
</dbReference>
<keyword evidence="4" id="KW-1185">Reference proteome</keyword>
<accession>A0A084U4T0</accession>
<dbReference type="GO" id="GO:0003677">
    <property type="term" value="F:DNA binding"/>
    <property type="evidence" value="ECO:0007669"/>
    <property type="project" value="UniProtKB-KW"/>
</dbReference>
<dbReference type="AlphaFoldDB" id="A0A084U4T0"/>
<protein>
    <submittedName>
        <fullName evidence="3">Type I restriction system DNA specificity subunit</fullName>
    </submittedName>
</protein>
<organism evidence="3 4">
    <name type="scientific">Malacoplasma iowae DK-CPA</name>
    <dbReference type="NCBI Taxonomy" id="1394179"/>
    <lineage>
        <taxon>Bacteria</taxon>
        <taxon>Bacillati</taxon>
        <taxon>Mycoplasmatota</taxon>
        <taxon>Mycoplasmoidales</taxon>
        <taxon>Mycoplasmoidaceae</taxon>
        <taxon>Malacoplasma</taxon>
    </lineage>
</organism>
<sequence>MSIKKIENYFDVFLGVSRFVDENNNKSKVAHDVNYIKHKIMRMDTSKILISSREDFTESVGLFAKELDKSNFIKKGDIVVKLMFPLKFIYIDFKIEDNNYLIPSQYCIIRKKSNSINPIDLWAYLNNSDSIKKIISKKEGNNLMNFVKISYIKEISYDDSSLSNLKTNLFYKLTKLTSLIEKKKILIDKYKKIIRY</sequence>
<name>A0A084U4T0_MALIO</name>
<evidence type="ECO:0000256" key="1">
    <source>
        <dbReference type="ARBA" id="ARBA00022747"/>
    </source>
</evidence>
<gene>
    <name evidence="3" type="primary">hsdS</name>
    <name evidence="3" type="ORF">P271_832</name>
</gene>
<reference evidence="3 4" key="1">
    <citation type="journal article" date="2014" name="PLoS ONE">
        <title>Reduction of Hydrogen Peroxide Accumulation and Toxicity by a Catalase from Mycoplasma iowae.</title>
        <authorList>
            <person name="Pritchard R.E."/>
            <person name="Prassinos A.J."/>
            <person name="Osborne J.D."/>
            <person name="Raviv Z."/>
            <person name="Balish M.F."/>
        </authorList>
    </citation>
    <scope>NUCLEOTIDE SEQUENCE [LARGE SCALE GENOMIC DNA]</scope>
    <source>
        <strain evidence="3 4">DK-CPA</strain>
    </source>
</reference>
<dbReference type="RefSeq" id="WP_036451290.1">
    <property type="nucleotide sequence ID" value="NZ_AWQU01000037.1"/>
</dbReference>
<dbReference type="Proteomes" id="UP000028523">
    <property type="component" value="Unassembled WGS sequence"/>
</dbReference>
<evidence type="ECO:0000313" key="3">
    <source>
        <dbReference type="EMBL" id="KFB07966.1"/>
    </source>
</evidence>
<dbReference type="GO" id="GO:0009307">
    <property type="term" value="P:DNA restriction-modification system"/>
    <property type="evidence" value="ECO:0007669"/>
    <property type="project" value="UniProtKB-KW"/>
</dbReference>
<evidence type="ECO:0000256" key="2">
    <source>
        <dbReference type="ARBA" id="ARBA00023125"/>
    </source>
</evidence>
<keyword evidence="1" id="KW-0680">Restriction system</keyword>
<dbReference type="InterPro" id="IPR044946">
    <property type="entry name" value="Restrct_endonuc_typeI_TRD_sf"/>
</dbReference>